<sequence>DVGNKTCHYSNAGNMADSAIENSGENTILMTSVDNNCSNEEASFRRKKDDDLVLNVMNQCQESTTVHIHSTKEAGVGEHITKYENVDTKDEVKGYVMKDIIDAVTQL</sequence>
<name>A0ABV2ATU4_9EUKA</name>
<keyword evidence="2" id="KW-1185">Reference proteome</keyword>
<dbReference type="Proteomes" id="UP001439008">
    <property type="component" value="Unassembled WGS sequence"/>
</dbReference>
<feature type="non-terminal residue" evidence="1">
    <location>
        <position position="107"/>
    </location>
</feature>
<evidence type="ECO:0000313" key="2">
    <source>
        <dbReference type="Proteomes" id="UP001439008"/>
    </source>
</evidence>
<reference evidence="1 2" key="1">
    <citation type="journal article" date="2024" name="BMC Biol.">
        <title>Comparative genomics of Ascetosporea gives new insight into the evolutionary basis for animal parasitism in Rhizaria.</title>
        <authorList>
            <person name="Hiltunen Thoren M."/>
            <person name="Onut-Brannstrom I."/>
            <person name="Alfjorden A."/>
            <person name="Peckova H."/>
            <person name="Swords F."/>
            <person name="Hooper C."/>
            <person name="Holzer A.S."/>
            <person name="Bass D."/>
            <person name="Burki F."/>
        </authorList>
    </citation>
    <scope>NUCLEOTIDE SEQUENCE [LARGE SCALE GENOMIC DNA]</scope>
    <source>
        <strain evidence="1">20-A016</strain>
    </source>
</reference>
<comment type="caution">
    <text evidence="1">The sequence shown here is derived from an EMBL/GenBank/DDBJ whole genome shotgun (WGS) entry which is preliminary data.</text>
</comment>
<gene>
    <name evidence="1" type="ORF">MHBO_004349</name>
</gene>
<dbReference type="EMBL" id="JBDODL010003820">
    <property type="protein sequence ID" value="MES1922823.1"/>
    <property type="molecule type" value="Genomic_DNA"/>
</dbReference>
<proteinExistence type="predicted"/>
<feature type="non-terminal residue" evidence="1">
    <location>
        <position position="1"/>
    </location>
</feature>
<organism evidence="1 2">
    <name type="scientific">Bonamia ostreae</name>
    <dbReference type="NCBI Taxonomy" id="126728"/>
    <lineage>
        <taxon>Eukaryota</taxon>
        <taxon>Sar</taxon>
        <taxon>Rhizaria</taxon>
        <taxon>Endomyxa</taxon>
        <taxon>Ascetosporea</taxon>
        <taxon>Haplosporida</taxon>
        <taxon>Bonamia</taxon>
    </lineage>
</organism>
<evidence type="ECO:0000313" key="1">
    <source>
        <dbReference type="EMBL" id="MES1922823.1"/>
    </source>
</evidence>
<accession>A0ABV2ATU4</accession>
<protein>
    <submittedName>
        <fullName evidence="1">Uncharacterized protein</fullName>
    </submittedName>
</protein>